<gene>
    <name evidence="1" type="ORF">PtoMrB4_23420</name>
</gene>
<dbReference type="AlphaFoldDB" id="A0A679GE23"/>
<dbReference type="GeneID" id="57397561"/>
<dbReference type="Proteomes" id="UP000501237">
    <property type="component" value="Chromosome"/>
</dbReference>
<reference evidence="1 2" key="1">
    <citation type="journal article" date="2020" name="Microbiol. Resour. Announc.">
        <title>Complete genome sequence of Pseudomonas otitidis strain MrB4, isolated from Lake Biwa in Japan.</title>
        <authorList>
            <person name="Miyazaki K."/>
            <person name="Hase E."/>
            <person name="Maruya T."/>
        </authorList>
    </citation>
    <scope>NUCLEOTIDE SEQUENCE [LARGE SCALE GENOMIC DNA]</scope>
    <source>
        <strain evidence="1 2">MrB4</strain>
    </source>
</reference>
<dbReference type="EMBL" id="AP022642">
    <property type="protein sequence ID" value="BCA28365.1"/>
    <property type="molecule type" value="Genomic_DNA"/>
</dbReference>
<dbReference type="RefSeq" id="WP_172433356.1">
    <property type="nucleotide sequence ID" value="NZ_AP022642.1"/>
</dbReference>
<dbReference type="KEGG" id="poj:PtoMrB4_23420"/>
<accession>A0A679GE23</accession>
<organism evidence="1 2">
    <name type="scientific">Metapseudomonas otitidis</name>
    <dbReference type="NCBI Taxonomy" id="319939"/>
    <lineage>
        <taxon>Bacteria</taxon>
        <taxon>Pseudomonadati</taxon>
        <taxon>Pseudomonadota</taxon>
        <taxon>Gammaproteobacteria</taxon>
        <taxon>Pseudomonadales</taxon>
        <taxon>Pseudomonadaceae</taxon>
        <taxon>Metapseudomonas</taxon>
    </lineage>
</organism>
<evidence type="ECO:0000313" key="2">
    <source>
        <dbReference type="Proteomes" id="UP000501237"/>
    </source>
</evidence>
<proteinExistence type="predicted"/>
<protein>
    <submittedName>
        <fullName evidence="1">Uncharacterized protein</fullName>
    </submittedName>
</protein>
<name>A0A679GE23_9GAMM</name>
<evidence type="ECO:0000313" key="1">
    <source>
        <dbReference type="EMBL" id="BCA28365.1"/>
    </source>
</evidence>
<sequence>MAWADMRDRMHERVVAHLNDGTAEYNANDGTPPVRCLPVIVENNLMQNGPDGLMRSDAIGVTWRKQLLETAERGGIFTHCGRRLIVEQVIADDGHMVTAACMEDA</sequence>